<dbReference type="InParanoid" id="A0A7R8UXL7"/>
<dbReference type="AlphaFoldDB" id="A0A7R8UXL7"/>
<evidence type="ECO:0000313" key="2">
    <source>
        <dbReference type="EMBL" id="CAD7088903.1"/>
    </source>
</evidence>
<evidence type="ECO:0000313" key="3">
    <source>
        <dbReference type="Proteomes" id="UP000594454"/>
    </source>
</evidence>
<keyword evidence="3" id="KW-1185">Reference proteome</keyword>
<dbReference type="Proteomes" id="UP000594454">
    <property type="component" value="Chromosome 4"/>
</dbReference>
<feature type="compositionally biased region" description="Polar residues" evidence="1">
    <location>
        <begin position="13"/>
        <end position="32"/>
    </location>
</feature>
<gene>
    <name evidence="2" type="ORF">HERILL_LOCUS11491</name>
</gene>
<feature type="region of interest" description="Disordered" evidence="1">
    <location>
        <begin position="1"/>
        <end position="61"/>
    </location>
</feature>
<reference evidence="2 3" key="1">
    <citation type="submission" date="2020-11" db="EMBL/GenBank/DDBJ databases">
        <authorList>
            <person name="Wallbank WR R."/>
            <person name="Pardo Diaz C."/>
            <person name="Kozak K."/>
            <person name="Martin S."/>
            <person name="Jiggins C."/>
            <person name="Moest M."/>
            <person name="Warren A I."/>
            <person name="Generalovic N T."/>
            <person name="Byers J.R.P. K."/>
            <person name="Montejo-Kovacevich G."/>
            <person name="Yen C E."/>
        </authorList>
    </citation>
    <scope>NUCLEOTIDE SEQUENCE [LARGE SCALE GENOMIC DNA]</scope>
</reference>
<accession>A0A7R8UXL7</accession>
<dbReference type="EMBL" id="LR899012">
    <property type="protein sequence ID" value="CAD7088903.1"/>
    <property type="molecule type" value="Genomic_DNA"/>
</dbReference>
<sequence length="77" mass="7966">MPIAGGEPVLSPVESTNSQPEAHTSGINTAGDSDSGREEVISEDISIHTPSSDHYAKASPPDCTQKLHLAVGSLAIR</sequence>
<name>A0A7R8UXL7_HERIL</name>
<evidence type="ECO:0000256" key="1">
    <source>
        <dbReference type="SAM" id="MobiDB-lite"/>
    </source>
</evidence>
<proteinExistence type="predicted"/>
<protein>
    <submittedName>
        <fullName evidence="2">Uncharacterized protein</fullName>
    </submittedName>
</protein>
<organism evidence="2 3">
    <name type="scientific">Hermetia illucens</name>
    <name type="common">Black soldier fly</name>
    <dbReference type="NCBI Taxonomy" id="343691"/>
    <lineage>
        <taxon>Eukaryota</taxon>
        <taxon>Metazoa</taxon>
        <taxon>Ecdysozoa</taxon>
        <taxon>Arthropoda</taxon>
        <taxon>Hexapoda</taxon>
        <taxon>Insecta</taxon>
        <taxon>Pterygota</taxon>
        <taxon>Neoptera</taxon>
        <taxon>Endopterygota</taxon>
        <taxon>Diptera</taxon>
        <taxon>Brachycera</taxon>
        <taxon>Stratiomyomorpha</taxon>
        <taxon>Stratiomyidae</taxon>
        <taxon>Hermetiinae</taxon>
        <taxon>Hermetia</taxon>
    </lineage>
</organism>